<dbReference type="GO" id="GO:0032259">
    <property type="term" value="P:methylation"/>
    <property type="evidence" value="ECO:0007669"/>
    <property type="project" value="UniProtKB-KW"/>
</dbReference>
<keyword evidence="2" id="KW-0808">Transferase</keyword>
<dbReference type="Pfam" id="PF13649">
    <property type="entry name" value="Methyltransf_25"/>
    <property type="match status" value="1"/>
</dbReference>
<dbReference type="GO" id="GO:0008168">
    <property type="term" value="F:methyltransferase activity"/>
    <property type="evidence" value="ECO:0007669"/>
    <property type="project" value="UniProtKB-KW"/>
</dbReference>
<proteinExistence type="predicted"/>
<evidence type="ECO:0000313" key="5">
    <source>
        <dbReference type="EMBL" id="KZD07803.1"/>
    </source>
</evidence>
<dbReference type="EMBL" id="LPXN01000112">
    <property type="protein sequence ID" value="KZD07803.1"/>
    <property type="molecule type" value="Genomic_DNA"/>
</dbReference>
<dbReference type="RefSeq" id="WP_067556583.1">
    <property type="nucleotide sequence ID" value="NZ_LPXN01000112.1"/>
</dbReference>
<dbReference type="PANTHER" id="PTHR43464:SF19">
    <property type="entry name" value="UBIQUINONE BIOSYNTHESIS O-METHYLTRANSFERASE, MITOCHONDRIAL"/>
    <property type="match status" value="1"/>
</dbReference>
<dbReference type="OrthoDB" id="1853779at2"/>
<accession>A0A154W2Y9</accession>
<dbReference type="SUPFAM" id="SSF53335">
    <property type="entry name" value="S-adenosyl-L-methionine-dependent methyltransferases"/>
    <property type="match status" value="1"/>
</dbReference>
<evidence type="ECO:0000313" key="6">
    <source>
        <dbReference type="Proteomes" id="UP000076400"/>
    </source>
</evidence>
<organism evidence="5 6">
    <name type="scientific">Oceanibaculum pacificum</name>
    <dbReference type="NCBI Taxonomy" id="580166"/>
    <lineage>
        <taxon>Bacteria</taxon>
        <taxon>Pseudomonadati</taxon>
        <taxon>Pseudomonadota</taxon>
        <taxon>Alphaproteobacteria</taxon>
        <taxon>Rhodospirillales</taxon>
        <taxon>Oceanibaculaceae</taxon>
        <taxon>Oceanibaculum</taxon>
    </lineage>
</organism>
<gene>
    <name evidence="5" type="ORF">AUP43_09745</name>
</gene>
<comment type="caution">
    <text evidence="5">The sequence shown here is derived from an EMBL/GenBank/DDBJ whole genome shotgun (WGS) entry which is preliminary data.</text>
</comment>
<evidence type="ECO:0000256" key="2">
    <source>
        <dbReference type="ARBA" id="ARBA00022679"/>
    </source>
</evidence>
<keyword evidence="3" id="KW-0949">S-adenosyl-L-methionine</keyword>
<keyword evidence="1" id="KW-0489">Methyltransferase</keyword>
<dbReference type="Proteomes" id="UP000076400">
    <property type="component" value="Unassembled WGS sequence"/>
</dbReference>
<name>A0A154W2Y9_9PROT</name>
<feature type="domain" description="Methyltransferase" evidence="4">
    <location>
        <begin position="64"/>
        <end position="177"/>
    </location>
</feature>
<evidence type="ECO:0000256" key="1">
    <source>
        <dbReference type="ARBA" id="ARBA00022603"/>
    </source>
</evidence>
<protein>
    <recommendedName>
        <fullName evidence="4">Methyltransferase domain-containing protein</fullName>
    </recommendedName>
</protein>
<dbReference type="InterPro" id="IPR029063">
    <property type="entry name" value="SAM-dependent_MTases_sf"/>
</dbReference>
<evidence type="ECO:0000256" key="3">
    <source>
        <dbReference type="ARBA" id="ARBA00022691"/>
    </source>
</evidence>
<dbReference type="Gene3D" id="3.40.50.150">
    <property type="entry name" value="Vaccinia Virus protein VP39"/>
    <property type="match status" value="1"/>
</dbReference>
<dbReference type="CDD" id="cd02440">
    <property type="entry name" value="AdoMet_MTases"/>
    <property type="match status" value="1"/>
</dbReference>
<dbReference type="InterPro" id="IPR041698">
    <property type="entry name" value="Methyltransf_25"/>
</dbReference>
<dbReference type="STRING" id="580166.AUP43_09745"/>
<keyword evidence="6" id="KW-1185">Reference proteome</keyword>
<sequence length="268" mass="28130">MNAQPSPPAASPTREAIEALCATVDLPRPPDSLHNVGDGDFDSIGREFVWHLVHRAGLRPRDRVLDIGCGVGRLALPLTAYLAPGPLAYRGFDVSAPAIAWCAATIGAACPGFSFSRLDLRHPLYNPSGAVDPATTDFPAEDGSVDVAAAISVFTHLPPPVIQHYLCEVRRVLAAGGRFFCTAFLLTPAARRQLEAGEGPLPFRAADTGQWQEAYPDYPGAATAVDPAWFEAAAAAAGLRLAAPILPGSWPGAAPGESFQDICLLEAA</sequence>
<evidence type="ECO:0000259" key="4">
    <source>
        <dbReference type="Pfam" id="PF13649"/>
    </source>
</evidence>
<dbReference type="PANTHER" id="PTHR43464">
    <property type="entry name" value="METHYLTRANSFERASE"/>
    <property type="match status" value="1"/>
</dbReference>
<reference evidence="5 6" key="1">
    <citation type="submission" date="2015-12" db="EMBL/GenBank/DDBJ databases">
        <title>Genome sequence of Oceanibaculum pacificum MCCC 1A02656.</title>
        <authorList>
            <person name="Lu L."/>
            <person name="Lai Q."/>
            <person name="Shao Z."/>
            <person name="Qian P."/>
        </authorList>
    </citation>
    <scope>NUCLEOTIDE SEQUENCE [LARGE SCALE GENOMIC DNA]</scope>
    <source>
        <strain evidence="5 6">MCCC 1A02656</strain>
    </source>
</reference>
<dbReference type="AlphaFoldDB" id="A0A154W2Y9"/>